<sequence>MDARTLDMARGARQARLAEAADAPPVPVLKLRHVIAQCTACDTWYDIDVGHLCPTGGAAAPTLPSAVVDVAEVPDVDRPHPASLTWVAPLEARPIVLGPSADHPDLRPVLALDGHRFWSGARHGLAVGRARARFDEAAKKYAFAPDLHRAPAEAVELAQAAAAWDAKVADYSRDLAA</sequence>
<dbReference type="Proteomes" id="UP001500843">
    <property type="component" value="Unassembled WGS sequence"/>
</dbReference>
<dbReference type="EMBL" id="BAABHM010000013">
    <property type="protein sequence ID" value="GAA4707275.1"/>
    <property type="molecule type" value="Genomic_DNA"/>
</dbReference>
<evidence type="ECO:0000313" key="1">
    <source>
        <dbReference type="EMBL" id="GAA4707275.1"/>
    </source>
</evidence>
<dbReference type="RefSeq" id="WP_253873030.1">
    <property type="nucleotide sequence ID" value="NZ_BAABHM010000013.1"/>
</dbReference>
<protein>
    <submittedName>
        <fullName evidence="1">Uncharacterized protein</fullName>
    </submittedName>
</protein>
<comment type="caution">
    <text evidence="1">The sequence shown here is derived from an EMBL/GenBank/DDBJ whole genome shotgun (WGS) entry which is preliminary data.</text>
</comment>
<proteinExistence type="predicted"/>
<evidence type="ECO:0000313" key="2">
    <source>
        <dbReference type="Proteomes" id="UP001500843"/>
    </source>
</evidence>
<name>A0ABP8XI98_9MICO</name>
<organism evidence="1 2">
    <name type="scientific">Promicromonospora umidemergens</name>
    <dbReference type="NCBI Taxonomy" id="629679"/>
    <lineage>
        <taxon>Bacteria</taxon>
        <taxon>Bacillati</taxon>
        <taxon>Actinomycetota</taxon>
        <taxon>Actinomycetes</taxon>
        <taxon>Micrococcales</taxon>
        <taxon>Promicromonosporaceae</taxon>
        <taxon>Promicromonospora</taxon>
    </lineage>
</organism>
<keyword evidence="2" id="KW-1185">Reference proteome</keyword>
<accession>A0ABP8XI98</accession>
<gene>
    <name evidence="1" type="ORF">GCM10023198_32120</name>
</gene>
<reference evidence="2" key="1">
    <citation type="journal article" date="2019" name="Int. J. Syst. Evol. Microbiol.">
        <title>The Global Catalogue of Microorganisms (GCM) 10K type strain sequencing project: providing services to taxonomists for standard genome sequencing and annotation.</title>
        <authorList>
            <consortium name="The Broad Institute Genomics Platform"/>
            <consortium name="The Broad Institute Genome Sequencing Center for Infectious Disease"/>
            <person name="Wu L."/>
            <person name="Ma J."/>
        </authorList>
    </citation>
    <scope>NUCLEOTIDE SEQUENCE [LARGE SCALE GENOMIC DNA]</scope>
    <source>
        <strain evidence="2">JCM 17975</strain>
    </source>
</reference>